<feature type="active site" description="O-(5'-phospho-DNA)-tyrosine intermediate" evidence="10">
    <location>
        <position position="116"/>
    </location>
</feature>
<evidence type="ECO:0000313" key="14">
    <source>
        <dbReference type="Proteomes" id="UP000223025"/>
    </source>
</evidence>
<dbReference type="EC" id="5.6.2.2" evidence="4"/>
<dbReference type="RefSeq" id="YP_009611670.1">
    <property type="nucleotide sequence ID" value="NC_042013.1"/>
</dbReference>
<evidence type="ECO:0000256" key="8">
    <source>
        <dbReference type="ARBA" id="ARBA00023125"/>
    </source>
</evidence>
<evidence type="ECO:0000256" key="1">
    <source>
        <dbReference type="ARBA" id="ARBA00000185"/>
    </source>
</evidence>
<dbReference type="GO" id="GO:0000819">
    <property type="term" value="P:sister chromatid segregation"/>
    <property type="evidence" value="ECO:0007669"/>
    <property type="project" value="TreeGrafter"/>
</dbReference>
<dbReference type="Proteomes" id="UP000223025">
    <property type="component" value="Segment"/>
</dbReference>
<comment type="similarity">
    <text evidence="3">Belongs to the type II topoisomerase family.</text>
</comment>
<evidence type="ECO:0000256" key="11">
    <source>
        <dbReference type="SAM" id="Coils"/>
    </source>
</evidence>
<evidence type="ECO:0000256" key="9">
    <source>
        <dbReference type="ARBA" id="ARBA00023235"/>
    </source>
</evidence>
<accession>A0A2L0UZ56</accession>
<keyword evidence="8 10" id="KW-0238">DNA-binding</keyword>
<dbReference type="PRINTS" id="PR01158">
    <property type="entry name" value="TOPISMRASEII"/>
</dbReference>
<evidence type="ECO:0000256" key="6">
    <source>
        <dbReference type="ARBA" id="ARBA00022840"/>
    </source>
</evidence>
<dbReference type="GeneID" id="40088008"/>
<proteinExistence type="inferred from homology"/>
<dbReference type="PANTHER" id="PTHR10169">
    <property type="entry name" value="DNA TOPOISOMERASE/GYRASE"/>
    <property type="match status" value="1"/>
</dbReference>
<comment type="catalytic activity">
    <reaction evidence="1 10">
        <text>ATP-dependent breakage, passage and rejoining of double-stranded DNA.</text>
        <dbReference type="EC" id="5.6.2.2"/>
    </reaction>
</comment>
<dbReference type="InterPro" id="IPR001154">
    <property type="entry name" value="TopoII_euk"/>
</dbReference>
<keyword evidence="11" id="KW-0175">Coiled coil</keyword>
<keyword evidence="7 10" id="KW-0799">Topoisomerase</keyword>
<feature type="coiled-coil region" evidence="11">
    <location>
        <begin position="410"/>
        <end position="451"/>
    </location>
</feature>
<keyword evidence="5" id="KW-0547">Nucleotide-binding</keyword>
<dbReference type="GO" id="GO:0005524">
    <property type="term" value="F:ATP binding"/>
    <property type="evidence" value="ECO:0007669"/>
    <property type="project" value="UniProtKB-KW"/>
</dbReference>
<evidence type="ECO:0000256" key="10">
    <source>
        <dbReference type="PROSITE-ProRule" id="PRU01384"/>
    </source>
</evidence>
<dbReference type="SMART" id="SM00434">
    <property type="entry name" value="TOP4c"/>
    <property type="match status" value="1"/>
</dbReference>
<dbReference type="InterPro" id="IPR002205">
    <property type="entry name" value="Topo_IIA_dom_A"/>
</dbReference>
<name>A0A2L0UZ56_9CAUD</name>
<dbReference type="InterPro" id="IPR013758">
    <property type="entry name" value="Topo_IIA_A/C_ab"/>
</dbReference>
<keyword evidence="14" id="KW-1185">Reference proteome</keyword>
<dbReference type="SUPFAM" id="SSF56719">
    <property type="entry name" value="Type II DNA topoisomerase"/>
    <property type="match status" value="1"/>
</dbReference>
<evidence type="ECO:0000259" key="12">
    <source>
        <dbReference type="PROSITE" id="PS52040"/>
    </source>
</evidence>
<dbReference type="GO" id="GO:0003918">
    <property type="term" value="F:DNA topoisomerase type II (double strand cut, ATP-hydrolyzing) activity"/>
    <property type="evidence" value="ECO:0007669"/>
    <property type="project" value="UniProtKB-EC"/>
</dbReference>
<evidence type="ECO:0000256" key="5">
    <source>
        <dbReference type="ARBA" id="ARBA00022741"/>
    </source>
</evidence>
<dbReference type="Pfam" id="PF00521">
    <property type="entry name" value="DNA_topoisoIV"/>
    <property type="match status" value="1"/>
</dbReference>
<dbReference type="PANTHER" id="PTHR10169:SF38">
    <property type="entry name" value="DNA TOPOISOMERASE 2"/>
    <property type="match status" value="1"/>
</dbReference>
<evidence type="ECO:0000256" key="4">
    <source>
        <dbReference type="ARBA" id="ARBA00012895"/>
    </source>
</evidence>
<reference evidence="13 14" key="1">
    <citation type="submission" date="2017-06" db="EMBL/GenBank/DDBJ databases">
        <authorList>
            <person name="Kim H.J."/>
            <person name="Triplett B.A."/>
        </authorList>
    </citation>
    <scope>NUCLEOTIDE SEQUENCE [LARGE SCALE GENOMIC DNA]</scope>
</reference>
<dbReference type="Gene3D" id="3.90.199.10">
    <property type="entry name" value="Topoisomerase II, domain 5"/>
    <property type="match status" value="1"/>
</dbReference>
<dbReference type="PROSITE" id="PS52040">
    <property type="entry name" value="TOPO_IIA"/>
    <property type="match status" value="1"/>
</dbReference>
<evidence type="ECO:0000313" key="13">
    <source>
        <dbReference type="EMBL" id="AUZ94817.1"/>
    </source>
</evidence>
<dbReference type="InterPro" id="IPR050634">
    <property type="entry name" value="DNA_Topoisomerase_II"/>
</dbReference>
<evidence type="ECO:0000256" key="7">
    <source>
        <dbReference type="ARBA" id="ARBA00023029"/>
    </source>
</evidence>
<dbReference type="Gene3D" id="1.10.268.10">
    <property type="entry name" value="Topoisomerase, domain 3"/>
    <property type="match status" value="1"/>
</dbReference>
<dbReference type="GO" id="GO:0003677">
    <property type="term" value="F:DNA binding"/>
    <property type="evidence" value="ECO:0007669"/>
    <property type="project" value="UniProtKB-UniRule"/>
</dbReference>
<keyword evidence="9 10" id="KW-0413">Isomerase</keyword>
<keyword evidence="6" id="KW-0067">ATP-binding</keyword>
<dbReference type="EMBL" id="MF403008">
    <property type="protein sequence ID" value="AUZ94817.1"/>
    <property type="molecule type" value="Genomic_DNA"/>
</dbReference>
<dbReference type="KEGG" id="vg:40088008"/>
<protein>
    <recommendedName>
        <fullName evidence="4">DNA topoisomerase (ATP-hydrolyzing)</fullName>
        <ecNumber evidence="4">5.6.2.2</ecNumber>
    </recommendedName>
</protein>
<evidence type="ECO:0000256" key="2">
    <source>
        <dbReference type="ARBA" id="ARBA00001946"/>
    </source>
</evidence>
<comment type="cofactor">
    <cofactor evidence="2">
        <name>Mg(2+)</name>
        <dbReference type="ChEBI" id="CHEBI:18420"/>
    </cofactor>
</comment>
<dbReference type="Gene3D" id="3.30.1360.40">
    <property type="match status" value="1"/>
</dbReference>
<dbReference type="GO" id="GO:0006265">
    <property type="term" value="P:DNA topological change"/>
    <property type="evidence" value="ECO:0007669"/>
    <property type="project" value="UniProtKB-UniRule"/>
</dbReference>
<feature type="domain" description="Topo IIA-type catalytic" evidence="12">
    <location>
        <begin position="30"/>
        <end position="453"/>
    </location>
</feature>
<dbReference type="OrthoDB" id="2392at10239"/>
<sequence>MSTKQKTPASDFIRQTSREYSIYVCQHRAIPSVIDGFKDVQRKLTWTLKSKAEKIKTVALGSEIISTELYLHGDASSSAAAGLMAAPYVNNIPLFTGIGTFGTRVSPVDGIGAPRYTYVKKGKALEKLILTDSDIVPLVENHDGSRLLAAYFLPLIPTVLLNGSSGIAVGWSTEILRRKFSDLVDASIAVLEGKKIKRLVPHYELYNIGVNHVEGNTWEFVGSVTVKDASTLHVTELPPDLSLEKFKERLNTMEETGSINTYIDNSTKTIDITIKMPRGAVKGWNQNTAIDFLKLKQKKTERIVVVDFGGDTIKQYDTAEEVIKKFVEWRLAWYETRYEKMLRDATHKRNYYHAIKKCFDDKFPAKLTGFKNKKEVSDSIRLICKDIPLDDNQIENITGLSSYRWAKDYYEDVLNNIAELDSKIAEYELILSSEEIRREIYKTELIELRKEKF</sequence>
<dbReference type="InterPro" id="IPR013757">
    <property type="entry name" value="Topo_IIA_A_a_sf"/>
</dbReference>
<organism evidence="13 14">
    <name type="scientific">Agrobacterium phage Atu_ph07</name>
    <dbReference type="NCBI Taxonomy" id="2024264"/>
    <lineage>
        <taxon>Viruses</taxon>
        <taxon>Duplodnaviria</taxon>
        <taxon>Heunggongvirae</taxon>
        <taxon>Uroviricota</taxon>
        <taxon>Caudoviricetes</taxon>
        <taxon>Polybotosvirus</taxon>
        <taxon>Polybotosvirus Atuph07</taxon>
    </lineage>
</organism>
<evidence type="ECO:0000256" key="3">
    <source>
        <dbReference type="ARBA" id="ARBA00011080"/>
    </source>
</evidence>
<dbReference type="InterPro" id="IPR013760">
    <property type="entry name" value="Topo_IIA-like_dom_sf"/>
</dbReference>